<dbReference type="EMBL" id="PUJW01000005">
    <property type="protein sequence ID" value="NHB91748.1"/>
    <property type="molecule type" value="Genomic_DNA"/>
</dbReference>
<dbReference type="InterPro" id="IPR029058">
    <property type="entry name" value="AB_hydrolase_fold"/>
</dbReference>
<evidence type="ECO:0000313" key="1">
    <source>
        <dbReference type="EMBL" id="NHB91748.1"/>
    </source>
</evidence>
<dbReference type="SUPFAM" id="SSF53474">
    <property type="entry name" value="alpha/beta-Hydrolases"/>
    <property type="match status" value="1"/>
</dbReference>
<keyword evidence="2" id="KW-1185">Reference proteome</keyword>
<name>A0A7X5QCD6_9GAMM</name>
<proteinExistence type="predicted"/>
<protein>
    <recommendedName>
        <fullName evidence="3">PGAP1-like protein</fullName>
    </recommendedName>
</protein>
<dbReference type="Gene3D" id="3.40.50.1820">
    <property type="entry name" value="alpha/beta hydrolase"/>
    <property type="match status" value="1"/>
</dbReference>
<reference evidence="1 2" key="1">
    <citation type="submission" date="2018-02" db="EMBL/GenBank/DDBJ databases">
        <authorList>
            <person name="Machado R.A."/>
        </authorList>
    </citation>
    <scope>NUCLEOTIDE SEQUENCE [LARGE SCALE GENOMIC DNA]</scope>
    <source>
        <strain evidence="1 2">DSM 19724</strain>
    </source>
</reference>
<dbReference type="Proteomes" id="UP000591844">
    <property type="component" value="Unassembled WGS sequence"/>
</dbReference>
<evidence type="ECO:0008006" key="3">
    <source>
        <dbReference type="Google" id="ProtNLM"/>
    </source>
</evidence>
<sequence length="454" mass="51426">MSDNSENKIYIHPEYDECGRPYYNVPNARTEENLVAVCVKYASKVIPVIFLPGVMGSNLKSRRDDDPVWLVNSKLGVASWIMKNASYRKETLDPQNTDIYDSGAINNYIAEGRKFSDRYHVMGYNWLQSNAVSARKLAEYVDKVLASYGKRCAIKKVILVTHSMGGLVARHYSENLGGRDNILGIVHGVMPDTGSPVTYKRMKTGEDGITGLVIGSNGAEMTPVLAQSPGPLQLLPGKAYGKGWLHIADGKITHKLPEFDPYKEIYLEKNRWWGLCETRFLNPDKEDKWKDEESWSNYWQLMKKTVRPFIEELSGKYHPNTYTFYGASEKHLSYGVISWKEVSKDYYNKTEDYSGMTFDQPVYDPYDLETGTTRMVQFSVGPSFQDIAAKTFKLAPPKEKGDGTVPEQAGRIPTRKLRSQLAVDADHEGAYDEDKARLFTLRSIVKMVQAVKIE</sequence>
<accession>A0A7X5QCD6</accession>
<organism evidence="1 2">
    <name type="scientific">Photorhabdus cinerea</name>
    <dbReference type="NCBI Taxonomy" id="471575"/>
    <lineage>
        <taxon>Bacteria</taxon>
        <taxon>Pseudomonadati</taxon>
        <taxon>Pseudomonadota</taxon>
        <taxon>Gammaproteobacteria</taxon>
        <taxon>Enterobacterales</taxon>
        <taxon>Morganellaceae</taxon>
        <taxon>Photorhabdus</taxon>
    </lineage>
</organism>
<gene>
    <name evidence="1" type="ORF">C5469_06140</name>
</gene>
<evidence type="ECO:0000313" key="2">
    <source>
        <dbReference type="Proteomes" id="UP000591844"/>
    </source>
</evidence>
<comment type="caution">
    <text evidence="1">The sequence shown here is derived from an EMBL/GenBank/DDBJ whole genome shotgun (WGS) entry which is preliminary data.</text>
</comment>
<dbReference type="RefSeq" id="WP_166303762.1">
    <property type="nucleotide sequence ID" value="NZ_CAWPIB010000005.1"/>
</dbReference>
<dbReference type="AlphaFoldDB" id="A0A7X5QCD6"/>